<evidence type="ECO:0000256" key="1">
    <source>
        <dbReference type="ARBA" id="ARBA00004202"/>
    </source>
</evidence>
<dbReference type="CDD" id="cd03214">
    <property type="entry name" value="ABC_Iron-Siderophores_B12_Hemin"/>
    <property type="match status" value="1"/>
</dbReference>
<dbReference type="RefSeq" id="WP_037445214.1">
    <property type="nucleotide sequence ID" value="NZ_JNFF01000119.1"/>
</dbReference>
<evidence type="ECO:0000256" key="8">
    <source>
        <dbReference type="ARBA" id="ARBA00023065"/>
    </source>
</evidence>
<keyword evidence="6" id="KW-0067">ATP-binding</keyword>
<dbReference type="InterPro" id="IPR051535">
    <property type="entry name" value="Siderophore_ABC-ATPase"/>
</dbReference>
<dbReference type="SUPFAM" id="SSF52540">
    <property type="entry name" value="P-loop containing nucleoside triphosphate hydrolases"/>
    <property type="match status" value="1"/>
</dbReference>
<reference evidence="11 12" key="1">
    <citation type="journal article" date="1992" name="Int. J. Syst. Bacteriol.">
        <title>Sphingobacterium antarcticus sp. nov. a Psychrotrophic Bacterium from the Soils of Schirmacher Oasis, Antarctica.</title>
        <authorList>
            <person name="Shivaji S."/>
            <person name="Ray M.K."/>
            <person name="Rao N.S."/>
            <person name="Saiserr L."/>
            <person name="Jagannadham M.V."/>
            <person name="Kumar G.S."/>
            <person name="Reddy G."/>
            <person name="Bhargava P.M."/>
        </authorList>
    </citation>
    <scope>NUCLEOTIDE SEQUENCE [LARGE SCALE GENOMIC DNA]</scope>
    <source>
        <strain evidence="11 12">4BY</strain>
    </source>
</reference>
<evidence type="ECO:0000256" key="4">
    <source>
        <dbReference type="ARBA" id="ARBA00022496"/>
    </source>
</evidence>
<organism evidence="11 12">
    <name type="scientific">Pedobacter antarcticus 4BY</name>
    <dbReference type="NCBI Taxonomy" id="1358423"/>
    <lineage>
        <taxon>Bacteria</taxon>
        <taxon>Pseudomonadati</taxon>
        <taxon>Bacteroidota</taxon>
        <taxon>Sphingobacteriia</taxon>
        <taxon>Sphingobacteriales</taxon>
        <taxon>Sphingobacteriaceae</taxon>
        <taxon>Pedobacter</taxon>
    </lineage>
</organism>
<evidence type="ECO:0000256" key="9">
    <source>
        <dbReference type="ARBA" id="ARBA00023136"/>
    </source>
</evidence>
<dbReference type="EMBL" id="JNFF01000119">
    <property type="protein sequence ID" value="KEQ28040.1"/>
    <property type="molecule type" value="Genomic_DNA"/>
</dbReference>
<evidence type="ECO:0000259" key="10">
    <source>
        <dbReference type="PROSITE" id="PS50893"/>
    </source>
</evidence>
<dbReference type="InterPro" id="IPR003439">
    <property type="entry name" value="ABC_transporter-like_ATP-bd"/>
</dbReference>
<keyword evidence="12" id="KW-1185">Reference proteome</keyword>
<dbReference type="PANTHER" id="PTHR42771">
    <property type="entry name" value="IRON(3+)-HYDROXAMATE IMPORT ATP-BINDING PROTEIN FHUC"/>
    <property type="match status" value="1"/>
</dbReference>
<evidence type="ECO:0000256" key="3">
    <source>
        <dbReference type="ARBA" id="ARBA00022475"/>
    </source>
</evidence>
<dbReference type="InterPro" id="IPR027417">
    <property type="entry name" value="P-loop_NTPase"/>
</dbReference>
<keyword evidence="5" id="KW-0547">Nucleotide-binding</keyword>
<comment type="caution">
    <text evidence="11">The sequence shown here is derived from an EMBL/GenBank/DDBJ whole genome shotgun (WGS) entry which is preliminary data.</text>
</comment>
<dbReference type="Gene3D" id="3.40.50.300">
    <property type="entry name" value="P-loop containing nucleotide triphosphate hydrolases"/>
    <property type="match status" value="1"/>
</dbReference>
<keyword evidence="9" id="KW-0472">Membrane</keyword>
<sequence>MKELKTALIETEGLMIGYPASKASRVVAGPLDLTVCGGQLICLLGPNGSGKSTLLRTLTGLQPVSSGKISLDGIPLKTLKAPAIARKLSLVLSEKVTGSNLDVYNLIALGRYPYSGWFGKLNAEDRAMIIRAAELTDTTGFLDRQVDSLSDGECQKVMLARAIAQDTPVVVLDEPTAHLDLPSRLKLMQLLYKLTRETGKAIIISTHELDLALQTSDLIWLMDGRGGLHSGIPEQLVLDGVFEKAFNREEIHFDPYTGHFTIPRVLKQQISLIGDGLPFIWTRKALERCGYGVTDGLNPEFHILIESGNNGIRWTVTAYGHPDQCFNDLQQLVDALV</sequence>
<dbReference type="Proteomes" id="UP000028007">
    <property type="component" value="Unassembled WGS sequence"/>
</dbReference>
<evidence type="ECO:0000313" key="12">
    <source>
        <dbReference type="Proteomes" id="UP000028007"/>
    </source>
</evidence>
<gene>
    <name evidence="11" type="ORF">N180_20565</name>
</gene>
<name>A0A081PBG7_9SPHI</name>
<dbReference type="eggNOG" id="COG1120">
    <property type="taxonomic scope" value="Bacteria"/>
</dbReference>
<evidence type="ECO:0000256" key="5">
    <source>
        <dbReference type="ARBA" id="ARBA00022741"/>
    </source>
</evidence>
<evidence type="ECO:0000256" key="2">
    <source>
        <dbReference type="ARBA" id="ARBA00022448"/>
    </source>
</evidence>
<accession>A0A081PBG7</accession>
<keyword evidence="8" id="KW-0406">Ion transport</keyword>
<feature type="domain" description="ABC transporter" evidence="10">
    <location>
        <begin position="9"/>
        <end position="249"/>
    </location>
</feature>
<proteinExistence type="predicted"/>
<dbReference type="GO" id="GO:0005886">
    <property type="term" value="C:plasma membrane"/>
    <property type="evidence" value="ECO:0007669"/>
    <property type="project" value="UniProtKB-SubCell"/>
</dbReference>
<dbReference type="PANTHER" id="PTHR42771:SF2">
    <property type="entry name" value="IRON(3+)-HYDROXAMATE IMPORT ATP-BINDING PROTEIN FHUC"/>
    <property type="match status" value="1"/>
</dbReference>
<dbReference type="SMART" id="SM00382">
    <property type="entry name" value="AAA"/>
    <property type="match status" value="1"/>
</dbReference>
<dbReference type="OrthoDB" id="9806726at2"/>
<evidence type="ECO:0000256" key="7">
    <source>
        <dbReference type="ARBA" id="ARBA00023004"/>
    </source>
</evidence>
<protein>
    <recommendedName>
        <fullName evidence="10">ABC transporter domain-containing protein</fullName>
    </recommendedName>
</protein>
<evidence type="ECO:0000256" key="6">
    <source>
        <dbReference type="ARBA" id="ARBA00022840"/>
    </source>
</evidence>
<dbReference type="AlphaFoldDB" id="A0A081PBG7"/>
<dbReference type="PROSITE" id="PS50893">
    <property type="entry name" value="ABC_TRANSPORTER_2"/>
    <property type="match status" value="1"/>
</dbReference>
<evidence type="ECO:0000313" key="11">
    <source>
        <dbReference type="EMBL" id="KEQ28040.1"/>
    </source>
</evidence>
<keyword evidence="2" id="KW-0813">Transport</keyword>
<comment type="subcellular location">
    <subcellularLocation>
        <location evidence="1">Cell membrane</location>
        <topology evidence="1">Peripheral membrane protein</topology>
    </subcellularLocation>
</comment>
<dbReference type="InterPro" id="IPR003593">
    <property type="entry name" value="AAA+_ATPase"/>
</dbReference>
<dbReference type="Pfam" id="PF00005">
    <property type="entry name" value="ABC_tran"/>
    <property type="match status" value="1"/>
</dbReference>
<dbReference type="GO" id="GO:0005524">
    <property type="term" value="F:ATP binding"/>
    <property type="evidence" value="ECO:0007669"/>
    <property type="project" value="UniProtKB-KW"/>
</dbReference>
<dbReference type="GO" id="GO:0016887">
    <property type="term" value="F:ATP hydrolysis activity"/>
    <property type="evidence" value="ECO:0007669"/>
    <property type="project" value="InterPro"/>
</dbReference>
<keyword evidence="7" id="KW-0408">Iron</keyword>
<keyword evidence="4" id="KW-0410">Iron transport</keyword>
<dbReference type="GO" id="GO:0006826">
    <property type="term" value="P:iron ion transport"/>
    <property type="evidence" value="ECO:0007669"/>
    <property type="project" value="UniProtKB-KW"/>
</dbReference>
<keyword evidence="3" id="KW-1003">Cell membrane</keyword>